<protein>
    <submittedName>
        <fullName evidence="2">Uncharacterized protein</fullName>
    </submittedName>
</protein>
<dbReference type="EMBL" id="LDAU01000194">
    <property type="protein sequence ID" value="KRX00280.1"/>
    <property type="molecule type" value="Genomic_DNA"/>
</dbReference>
<reference evidence="2 3" key="1">
    <citation type="journal article" date="2015" name="Sci. Rep.">
        <title>Genome of the facultative scuticociliatosis pathogen Pseudocohnilembus persalinus provides insight into its virulence through horizontal gene transfer.</title>
        <authorList>
            <person name="Xiong J."/>
            <person name="Wang G."/>
            <person name="Cheng J."/>
            <person name="Tian M."/>
            <person name="Pan X."/>
            <person name="Warren A."/>
            <person name="Jiang C."/>
            <person name="Yuan D."/>
            <person name="Miao W."/>
        </authorList>
    </citation>
    <scope>NUCLEOTIDE SEQUENCE [LARGE SCALE GENOMIC DNA]</scope>
    <source>
        <strain evidence="2">36N120E</strain>
    </source>
</reference>
<evidence type="ECO:0000313" key="2">
    <source>
        <dbReference type="EMBL" id="KRX00280.1"/>
    </source>
</evidence>
<evidence type="ECO:0000256" key="1">
    <source>
        <dbReference type="SAM" id="Coils"/>
    </source>
</evidence>
<keyword evidence="1" id="KW-0175">Coiled coil</keyword>
<dbReference type="Proteomes" id="UP000054937">
    <property type="component" value="Unassembled WGS sequence"/>
</dbReference>
<feature type="coiled-coil region" evidence="1">
    <location>
        <begin position="14"/>
        <end position="45"/>
    </location>
</feature>
<name>A0A0V0QDN0_PSEPJ</name>
<gene>
    <name evidence="2" type="ORF">PPERSA_10779</name>
</gene>
<sequence length="264" mass="31681">MSKKFEAQENIDKFLGKEEQLVKLNKQVENLEKQLQKKVKVFEEQIYIQDDDIIQVNQYNDGIQNQDQYQKQQIQFYKSMWNKEHKVQEDIKIIQNDQKNGHMIIKFDRERQGLEQQVYSQILNKKATYHLKMKLNLFGENRQNVVFFLLDYKNRNIEWGGQNQIMISSYQGYTNAGNVIEKAANGQNFSEFMQDNETVYNIVFDYSRKLFQVYDDDKKCQINTVLDTEKIKGGMVFGMDFYQYYQKKAVYEILEINVKQNHME</sequence>
<evidence type="ECO:0000313" key="3">
    <source>
        <dbReference type="Proteomes" id="UP000054937"/>
    </source>
</evidence>
<organism evidence="2 3">
    <name type="scientific">Pseudocohnilembus persalinus</name>
    <name type="common">Ciliate</name>
    <dbReference type="NCBI Taxonomy" id="266149"/>
    <lineage>
        <taxon>Eukaryota</taxon>
        <taxon>Sar</taxon>
        <taxon>Alveolata</taxon>
        <taxon>Ciliophora</taxon>
        <taxon>Intramacronucleata</taxon>
        <taxon>Oligohymenophorea</taxon>
        <taxon>Scuticociliatia</taxon>
        <taxon>Philasterida</taxon>
        <taxon>Pseudocohnilembidae</taxon>
        <taxon>Pseudocohnilembus</taxon>
    </lineage>
</organism>
<proteinExistence type="predicted"/>
<dbReference type="AlphaFoldDB" id="A0A0V0QDN0"/>
<keyword evidence="3" id="KW-1185">Reference proteome</keyword>
<comment type="caution">
    <text evidence="2">The sequence shown here is derived from an EMBL/GenBank/DDBJ whole genome shotgun (WGS) entry which is preliminary data.</text>
</comment>
<dbReference type="InParanoid" id="A0A0V0QDN0"/>
<accession>A0A0V0QDN0</accession>